<dbReference type="Proteomes" id="UP001501867">
    <property type="component" value="Unassembled WGS sequence"/>
</dbReference>
<gene>
    <name evidence="2" type="ORF">GCM10010302_12240</name>
</gene>
<feature type="region of interest" description="Disordered" evidence="1">
    <location>
        <begin position="1"/>
        <end position="71"/>
    </location>
</feature>
<protein>
    <submittedName>
        <fullName evidence="2">Uncharacterized protein</fullName>
    </submittedName>
</protein>
<proteinExistence type="predicted"/>
<feature type="compositionally biased region" description="Gly residues" evidence="1">
    <location>
        <begin position="1"/>
        <end position="15"/>
    </location>
</feature>
<evidence type="ECO:0000256" key="1">
    <source>
        <dbReference type="SAM" id="MobiDB-lite"/>
    </source>
</evidence>
<comment type="caution">
    <text evidence="2">The sequence shown here is derived from an EMBL/GenBank/DDBJ whole genome shotgun (WGS) entry which is preliminary data.</text>
</comment>
<organism evidence="2 3">
    <name type="scientific">Streptomyces polychromogenes</name>
    <dbReference type="NCBI Taxonomy" id="67342"/>
    <lineage>
        <taxon>Bacteria</taxon>
        <taxon>Bacillati</taxon>
        <taxon>Actinomycetota</taxon>
        <taxon>Actinomycetes</taxon>
        <taxon>Kitasatosporales</taxon>
        <taxon>Streptomycetaceae</taxon>
        <taxon>Streptomyces</taxon>
    </lineage>
</organism>
<keyword evidence="3" id="KW-1185">Reference proteome</keyword>
<evidence type="ECO:0000313" key="3">
    <source>
        <dbReference type="Proteomes" id="UP001501867"/>
    </source>
</evidence>
<reference evidence="3" key="1">
    <citation type="journal article" date="2019" name="Int. J. Syst. Evol. Microbiol.">
        <title>The Global Catalogue of Microorganisms (GCM) 10K type strain sequencing project: providing services to taxonomists for standard genome sequencing and annotation.</title>
        <authorList>
            <consortium name="The Broad Institute Genomics Platform"/>
            <consortium name="The Broad Institute Genome Sequencing Center for Infectious Disease"/>
            <person name="Wu L."/>
            <person name="Ma J."/>
        </authorList>
    </citation>
    <scope>NUCLEOTIDE SEQUENCE [LARGE SCALE GENOMIC DNA]</scope>
    <source>
        <strain evidence="3">JCM 4505</strain>
    </source>
</reference>
<name>A0ABP3ES35_9ACTN</name>
<evidence type="ECO:0000313" key="2">
    <source>
        <dbReference type="EMBL" id="GAA0276167.1"/>
    </source>
</evidence>
<accession>A0ABP3ES35</accession>
<feature type="compositionally biased region" description="Gly residues" evidence="1">
    <location>
        <begin position="25"/>
        <end position="37"/>
    </location>
</feature>
<dbReference type="EMBL" id="BAAABV010000010">
    <property type="protein sequence ID" value="GAA0276167.1"/>
    <property type="molecule type" value="Genomic_DNA"/>
</dbReference>
<sequence length="71" mass="6622">MCGEGGGVGAAGPGPGAQQADAGAGPAGGPLGGGAGGVQIVRNAHLLSLPHPDGCTAANPHNPPDLRLKPR</sequence>